<accession>J9GKI1</accession>
<dbReference type="AlphaFoldDB" id="J9GKI1"/>
<sequence>MSEHGADRFDGNTVGEEYRRGCRVAALMPRDMLGDAATLGDGTDTGKARVIMRNGKYPAVPAQSPVFADYAVGDVEQADVGHHARFLAVDVYPLVFVEVGADILFRKVAHIRERQPREGAEQVEVAVQFLFGVFQFPLHQQADLIFGQETACCFLLLDFILAERVARQPLVVDGDEYHRP</sequence>
<gene>
    <name evidence="1" type="ORF">EVA_03578</name>
</gene>
<evidence type="ECO:0000313" key="1">
    <source>
        <dbReference type="EMBL" id="EJX08312.1"/>
    </source>
</evidence>
<organism evidence="1">
    <name type="scientific">gut metagenome</name>
    <dbReference type="NCBI Taxonomy" id="749906"/>
    <lineage>
        <taxon>unclassified sequences</taxon>
        <taxon>metagenomes</taxon>
        <taxon>organismal metagenomes</taxon>
    </lineage>
</organism>
<protein>
    <submittedName>
        <fullName evidence="1">Uncharacterized protein</fullName>
    </submittedName>
</protein>
<reference evidence="1" key="1">
    <citation type="journal article" date="2012" name="PLoS ONE">
        <title>Gene sets for utilization of primary and secondary nutrition supplies in the distal gut of endangered iberian lynx.</title>
        <authorList>
            <person name="Alcaide M."/>
            <person name="Messina E."/>
            <person name="Richter M."/>
            <person name="Bargiela R."/>
            <person name="Peplies J."/>
            <person name="Huws S.A."/>
            <person name="Newbold C.J."/>
            <person name="Golyshin P.N."/>
            <person name="Simon M.A."/>
            <person name="Lopez G."/>
            <person name="Yakimov M.M."/>
            <person name="Ferrer M."/>
        </authorList>
    </citation>
    <scope>NUCLEOTIDE SEQUENCE</scope>
</reference>
<comment type="caution">
    <text evidence="1">The sequence shown here is derived from an EMBL/GenBank/DDBJ whole genome shotgun (WGS) entry which is preliminary data.</text>
</comment>
<name>J9GKI1_9ZZZZ</name>
<proteinExistence type="predicted"/>
<dbReference type="EMBL" id="AMCI01000655">
    <property type="protein sequence ID" value="EJX08312.1"/>
    <property type="molecule type" value="Genomic_DNA"/>
</dbReference>